<reference evidence="2 3" key="1">
    <citation type="journal article" date="2013" name="Curr. Biol.">
        <title>The Genome of the Foraminiferan Reticulomyxa filosa.</title>
        <authorList>
            <person name="Glockner G."/>
            <person name="Hulsmann N."/>
            <person name="Schleicher M."/>
            <person name="Noegel A.A."/>
            <person name="Eichinger L."/>
            <person name="Gallinger C."/>
            <person name="Pawlowski J."/>
            <person name="Sierra R."/>
            <person name="Euteneuer U."/>
            <person name="Pillet L."/>
            <person name="Moustafa A."/>
            <person name="Platzer M."/>
            <person name="Groth M."/>
            <person name="Szafranski K."/>
            <person name="Schliwa M."/>
        </authorList>
    </citation>
    <scope>NUCLEOTIDE SEQUENCE [LARGE SCALE GENOMIC DNA]</scope>
</reference>
<proteinExistence type="predicted"/>
<evidence type="ECO:0000313" key="2">
    <source>
        <dbReference type="EMBL" id="ETO20678.1"/>
    </source>
</evidence>
<dbReference type="Pfam" id="PF00566">
    <property type="entry name" value="RabGAP-TBC"/>
    <property type="match status" value="1"/>
</dbReference>
<organism evidence="2 3">
    <name type="scientific">Reticulomyxa filosa</name>
    <dbReference type="NCBI Taxonomy" id="46433"/>
    <lineage>
        <taxon>Eukaryota</taxon>
        <taxon>Sar</taxon>
        <taxon>Rhizaria</taxon>
        <taxon>Retaria</taxon>
        <taxon>Foraminifera</taxon>
        <taxon>Monothalamids</taxon>
        <taxon>Reticulomyxidae</taxon>
        <taxon>Reticulomyxa</taxon>
    </lineage>
</organism>
<feature type="domain" description="Rab-GAP TBC" evidence="1">
    <location>
        <begin position="1"/>
        <end position="178"/>
    </location>
</feature>
<accession>X6N439</accession>
<dbReference type="PANTHER" id="PTHR47219:SF9">
    <property type="entry name" value="GTPASE ACTIVATING PROTEIN AND CENTROSOME-ASSOCIATED, ISOFORM B"/>
    <property type="match status" value="1"/>
</dbReference>
<dbReference type="OrthoDB" id="295078at2759"/>
<evidence type="ECO:0000259" key="1">
    <source>
        <dbReference type="PROSITE" id="PS50086"/>
    </source>
</evidence>
<dbReference type="SUPFAM" id="SSF47923">
    <property type="entry name" value="Ypt/Rab-GAP domain of gyp1p"/>
    <property type="match status" value="1"/>
</dbReference>
<dbReference type="EMBL" id="ASPP01012368">
    <property type="protein sequence ID" value="ETO20678.1"/>
    <property type="molecule type" value="Genomic_DNA"/>
</dbReference>
<dbReference type="PANTHER" id="PTHR47219">
    <property type="entry name" value="RAB GTPASE-ACTIVATING PROTEIN 1-LIKE"/>
    <property type="match status" value="1"/>
</dbReference>
<dbReference type="GO" id="GO:0031267">
    <property type="term" value="F:small GTPase binding"/>
    <property type="evidence" value="ECO:0007669"/>
    <property type="project" value="TreeGrafter"/>
</dbReference>
<dbReference type="InterPro" id="IPR050302">
    <property type="entry name" value="Rab_GAP_TBC_domain"/>
</dbReference>
<dbReference type="InterPro" id="IPR035969">
    <property type="entry name" value="Rab-GAP_TBC_sf"/>
</dbReference>
<dbReference type="InterPro" id="IPR000195">
    <property type="entry name" value="Rab-GAP-TBC_dom"/>
</dbReference>
<keyword evidence="3" id="KW-1185">Reference proteome</keyword>
<gene>
    <name evidence="2" type="ORF">RFI_16539</name>
</gene>
<dbReference type="GO" id="GO:0005096">
    <property type="term" value="F:GTPase activator activity"/>
    <property type="evidence" value="ECO:0007669"/>
    <property type="project" value="TreeGrafter"/>
</dbReference>
<comment type="caution">
    <text evidence="2">The sequence shown here is derived from an EMBL/GenBank/DDBJ whole genome shotgun (WGS) entry which is preliminary data.</text>
</comment>
<sequence length="294" mass="33325">MNFVAGTVVFAIGDELNAFAVFCQLMKLNESPLQNVKLLSPRKGGYTAKGTPLINPLSETTTMTTTMTSSSSPRIQVDRYDNRRKYTHSHCSGGRISKNGQDGYGLRYVFTKSLPGCVVALLQFENLLQKHIPRLYEHLCTHGITIQSFASEWFMTLFSYVLPLTVTFRVFDLFLVDGSSSNWLGHFISCKKLSLFVTYNVNCFLIHLCSFVFTDHLLMLEDDAILMYLKQFPDSGIFLNPNDDEDGDSFIQHAMSFKVTNSHLHLICTNLLAKTMAHNTNDNLLQQHAYKTYK</sequence>
<name>X6N439_RETFI</name>
<evidence type="ECO:0000313" key="3">
    <source>
        <dbReference type="Proteomes" id="UP000023152"/>
    </source>
</evidence>
<dbReference type="AlphaFoldDB" id="X6N439"/>
<dbReference type="Proteomes" id="UP000023152">
    <property type="component" value="Unassembled WGS sequence"/>
</dbReference>
<dbReference type="PROSITE" id="PS50086">
    <property type="entry name" value="TBC_RABGAP"/>
    <property type="match status" value="1"/>
</dbReference>
<dbReference type="Gene3D" id="1.10.472.80">
    <property type="entry name" value="Ypt/Rab-GAP domain of gyp1p, domain 3"/>
    <property type="match status" value="1"/>
</dbReference>
<protein>
    <recommendedName>
        <fullName evidence="1">Rab-GAP TBC domain-containing protein</fullName>
    </recommendedName>
</protein>